<reference evidence="3" key="1">
    <citation type="journal article" date="2014" name="Proc. Natl. Acad. Sci. U.S.A.">
        <title>Extensive sampling of basidiomycete genomes demonstrates inadequacy of the white-rot/brown-rot paradigm for wood decay fungi.</title>
        <authorList>
            <person name="Riley R."/>
            <person name="Salamov A.A."/>
            <person name="Brown D.W."/>
            <person name="Nagy L.G."/>
            <person name="Floudas D."/>
            <person name="Held B.W."/>
            <person name="Levasseur A."/>
            <person name="Lombard V."/>
            <person name="Morin E."/>
            <person name="Otillar R."/>
            <person name="Lindquist E.A."/>
            <person name="Sun H."/>
            <person name="LaButti K.M."/>
            <person name="Schmutz J."/>
            <person name="Jabbour D."/>
            <person name="Luo H."/>
            <person name="Baker S.E."/>
            <person name="Pisabarro A.G."/>
            <person name="Walton J.D."/>
            <person name="Blanchette R.A."/>
            <person name="Henrissat B."/>
            <person name="Martin F."/>
            <person name="Cullen D."/>
            <person name="Hibbett D.S."/>
            <person name="Grigoriev I.V."/>
        </authorList>
    </citation>
    <scope>NUCLEOTIDE SEQUENCE [LARGE SCALE GENOMIC DNA]</scope>
    <source>
        <strain evidence="3">CBS 339.88</strain>
    </source>
</reference>
<protein>
    <recommendedName>
        <fullName evidence="1">DDE-1 domain-containing protein</fullName>
    </recommendedName>
</protein>
<gene>
    <name evidence="2" type="ORF">GALMADRAFT_82338</name>
</gene>
<dbReference type="AlphaFoldDB" id="A0A067SBC2"/>
<evidence type="ECO:0000313" key="2">
    <source>
        <dbReference type="EMBL" id="KDR65049.1"/>
    </source>
</evidence>
<sequence length="267" mass="29871">MQRARALNPEAVKSWFDLIERFIVSLGIDPKNIYGMDESGFPTAYNGKERVVGARGTKTQHKQGGADRENITAVVTICADGTSVRPLIIFKGKNIKESWTEGNNRGWTDGNIGRQWLEQVFDAETKEKAAGQTRVLLLDGHSSHYTLDFIDYARENNIILLGYPAHCTHALQGLDVVCFAKMKDAWKQEIVSFEQQKMRKVSKSEFTSLWSRAYQASFTQDTILAAFRVTGVHPFSRDAITEAQMKPSLTTSIKGSFPLPQPSPVRA</sequence>
<dbReference type="OrthoDB" id="2917041at2759"/>
<dbReference type="Proteomes" id="UP000027222">
    <property type="component" value="Unassembled WGS sequence"/>
</dbReference>
<dbReference type="Pfam" id="PF03184">
    <property type="entry name" value="DDE_1"/>
    <property type="match status" value="1"/>
</dbReference>
<dbReference type="HOGENOM" id="CLU_013929_2_2_1"/>
<organism evidence="2 3">
    <name type="scientific">Galerina marginata (strain CBS 339.88)</name>
    <dbReference type="NCBI Taxonomy" id="685588"/>
    <lineage>
        <taxon>Eukaryota</taxon>
        <taxon>Fungi</taxon>
        <taxon>Dikarya</taxon>
        <taxon>Basidiomycota</taxon>
        <taxon>Agaricomycotina</taxon>
        <taxon>Agaricomycetes</taxon>
        <taxon>Agaricomycetidae</taxon>
        <taxon>Agaricales</taxon>
        <taxon>Agaricineae</taxon>
        <taxon>Strophariaceae</taxon>
        <taxon>Galerina</taxon>
    </lineage>
</organism>
<accession>A0A067SBC2</accession>
<dbReference type="GO" id="GO:0005634">
    <property type="term" value="C:nucleus"/>
    <property type="evidence" value="ECO:0007669"/>
    <property type="project" value="TreeGrafter"/>
</dbReference>
<evidence type="ECO:0000259" key="1">
    <source>
        <dbReference type="Pfam" id="PF03184"/>
    </source>
</evidence>
<dbReference type="InterPro" id="IPR050863">
    <property type="entry name" value="CenT-Element_Derived"/>
</dbReference>
<dbReference type="Gene3D" id="3.30.420.10">
    <property type="entry name" value="Ribonuclease H-like superfamily/Ribonuclease H"/>
    <property type="match status" value="1"/>
</dbReference>
<dbReference type="PANTHER" id="PTHR19303:SF74">
    <property type="entry name" value="POGO TRANSPOSABLE ELEMENT WITH KRAB DOMAIN"/>
    <property type="match status" value="1"/>
</dbReference>
<dbReference type="STRING" id="685588.A0A067SBC2"/>
<dbReference type="EMBL" id="KL142554">
    <property type="protein sequence ID" value="KDR65049.1"/>
    <property type="molecule type" value="Genomic_DNA"/>
</dbReference>
<dbReference type="PANTHER" id="PTHR19303">
    <property type="entry name" value="TRANSPOSON"/>
    <property type="match status" value="1"/>
</dbReference>
<name>A0A067SBC2_GALM3</name>
<dbReference type="GO" id="GO:0003677">
    <property type="term" value="F:DNA binding"/>
    <property type="evidence" value="ECO:0007669"/>
    <property type="project" value="TreeGrafter"/>
</dbReference>
<keyword evidence="3" id="KW-1185">Reference proteome</keyword>
<dbReference type="InterPro" id="IPR004875">
    <property type="entry name" value="DDE_SF_endonuclease_dom"/>
</dbReference>
<feature type="non-terminal residue" evidence="2">
    <location>
        <position position="267"/>
    </location>
</feature>
<feature type="domain" description="DDE-1" evidence="1">
    <location>
        <begin position="72"/>
        <end position="224"/>
    </location>
</feature>
<proteinExistence type="predicted"/>
<dbReference type="InterPro" id="IPR036397">
    <property type="entry name" value="RNaseH_sf"/>
</dbReference>
<evidence type="ECO:0000313" key="3">
    <source>
        <dbReference type="Proteomes" id="UP000027222"/>
    </source>
</evidence>